<dbReference type="SFLD" id="SFLDS00029">
    <property type="entry name" value="Radical_SAM"/>
    <property type="match status" value="1"/>
</dbReference>
<evidence type="ECO:0000256" key="3">
    <source>
        <dbReference type="ARBA" id="ARBA00022723"/>
    </source>
</evidence>
<dbReference type="InterPro" id="IPR023404">
    <property type="entry name" value="rSAM_horseshoe"/>
</dbReference>
<keyword evidence="5" id="KW-0411">Iron-sulfur</keyword>
<evidence type="ECO:0000256" key="2">
    <source>
        <dbReference type="ARBA" id="ARBA00022691"/>
    </source>
</evidence>
<evidence type="ECO:0000256" key="1">
    <source>
        <dbReference type="ARBA" id="ARBA00001966"/>
    </source>
</evidence>
<dbReference type="RefSeq" id="WP_110632574.1">
    <property type="nucleotide sequence ID" value="NZ_CP029788.1"/>
</dbReference>
<protein>
    <submittedName>
        <fullName evidence="7">RiPP maturation radical SAM protein 1</fullName>
    </submittedName>
</protein>
<dbReference type="GO" id="GO:0031419">
    <property type="term" value="F:cobalamin binding"/>
    <property type="evidence" value="ECO:0007669"/>
    <property type="project" value="InterPro"/>
</dbReference>
<dbReference type="InterPro" id="IPR023984">
    <property type="entry name" value="rSAM_ocin_1"/>
</dbReference>
<dbReference type="InterPro" id="IPR006158">
    <property type="entry name" value="Cobalamin-bd"/>
</dbReference>
<dbReference type="Proteomes" id="UP000247634">
    <property type="component" value="Chromosome"/>
</dbReference>
<dbReference type="EMBL" id="CP029788">
    <property type="protein sequence ID" value="AWT46257.1"/>
    <property type="molecule type" value="Genomic_DNA"/>
</dbReference>
<dbReference type="KEGG" id="sact:DMT42_30820"/>
<comment type="cofactor">
    <cofactor evidence="1">
        <name>[4Fe-4S] cluster</name>
        <dbReference type="ChEBI" id="CHEBI:49883"/>
    </cofactor>
</comment>
<dbReference type="SMART" id="SM00729">
    <property type="entry name" value="Elp3"/>
    <property type="match status" value="1"/>
</dbReference>
<gene>
    <name evidence="7" type="ORF">DMT42_30820</name>
</gene>
<organism evidence="7 8">
    <name type="scientific">Streptomyces actuosus</name>
    <dbReference type="NCBI Taxonomy" id="1885"/>
    <lineage>
        <taxon>Bacteria</taxon>
        <taxon>Bacillati</taxon>
        <taxon>Actinomycetota</taxon>
        <taxon>Actinomycetes</taxon>
        <taxon>Kitasatosporales</taxon>
        <taxon>Streptomycetaceae</taxon>
        <taxon>Streptomyces</taxon>
    </lineage>
</organism>
<dbReference type="InterPro" id="IPR051198">
    <property type="entry name" value="BchE-like"/>
</dbReference>
<feature type="domain" description="B12-binding" evidence="6">
    <location>
        <begin position="119"/>
        <end position="210"/>
    </location>
</feature>
<dbReference type="PANTHER" id="PTHR43409:SF7">
    <property type="entry name" value="BLL1977 PROTEIN"/>
    <property type="match status" value="1"/>
</dbReference>
<dbReference type="PROSITE" id="PS51332">
    <property type="entry name" value="B12_BINDING"/>
    <property type="match status" value="1"/>
</dbReference>
<reference evidence="7 8" key="1">
    <citation type="submission" date="2018-06" db="EMBL/GenBank/DDBJ databases">
        <title>The complete genome sequence of a nosiheptide producer Streptomyces actuosus ATCC 25421: deducing the ability of producing a new class III lantibiotics.</title>
        <authorList>
            <person name="Liu W."/>
            <person name="Sun F."/>
            <person name="Hu Y."/>
        </authorList>
    </citation>
    <scope>NUCLEOTIDE SEQUENCE [LARGE SCALE GENOMIC DNA]</scope>
    <source>
        <strain evidence="7 8">ATCC 25421</strain>
    </source>
</reference>
<evidence type="ECO:0000256" key="5">
    <source>
        <dbReference type="ARBA" id="ARBA00023014"/>
    </source>
</evidence>
<dbReference type="OrthoDB" id="9801424at2"/>
<dbReference type="GO" id="GO:0003824">
    <property type="term" value="F:catalytic activity"/>
    <property type="evidence" value="ECO:0007669"/>
    <property type="project" value="InterPro"/>
</dbReference>
<dbReference type="AlphaFoldDB" id="A0A2U9P9K3"/>
<evidence type="ECO:0000256" key="4">
    <source>
        <dbReference type="ARBA" id="ARBA00023004"/>
    </source>
</evidence>
<dbReference type="GO" id="GO:0051536">
    <property type="term" value="F:iron-sulfur cluster binding"/>
    <property type="evidence" value="ECO:0007669"/>
    <property type="project" value="UniProtKB-KW"/>
</dbReference>
<dbReference type="GO" id="GO:0046872">
    <property type="term" value="F:metal ion binding"/>
    <property type="evidence" value="ECO:0007669"/>
    <property type="project" value="UniProtKB-KW"/>
</dbReference>
<dbReference type="SFLD" id="SFLDF00324">
    <property type="entry name" value="bacteriocin_maturation"/>
    <property type="match status" value="1"/>
</dbReference>
<accession>A0A2U9P9K3</accession>
<dbReference type="SFLD" id="SFLDG01082">
    <property type="entry name" value="B12-binding_domain_containing"/>
    <property type="match status" value="1"/>
</dbReference>
<keyword evidence="2" id="KW-0949">S-adenosyl-L-methionine</keyword>
<evidence type="ECO:0000313" key="8">
    <source>
        <dbReference type="Proteomes" id="UP000247634"/>
    </source>
</evidence>
<keyword evidence="3" id="KW-0479">Metal-binding</keyword>
<dbReference type="Gene3D" id="3.80.30.20">
    <property type="entry name" value="tm_1862 like domain"/>
    <property type="match status" value="1"/>
</dbReference>
<keyword evidence="8" id="KW-1185">Reference proteome</keyword>
<dbReference type="Pfam" id="PF02310">
    <property type="entry name" value="B12-binding"/>
    <property type="match status" value="1"/>
</dbReference>
<dbReference type="SUPFAM" id="SSF102114">
    <property type="entry name" value="Radical SAM enzymes"/>
    <property type="match status" value="1"/>
</dbReference>
<proteinExistence type="predicted"/>
<evidence type="ECO:0000313" key="7">
    <source>
        <dbReference type="EMBL" id="AWT46257.1"/>
    </source>
</evidence>
<evidence type="ECO:0000259" key="6">
    <source>
        <dbReference type="PROSITE" id="PS51332"/>
    </source>
</evidence>
<dbReference type="InterPro" id="IPR007197">
    <property type="entry name" value="rSAM"/>
</dbReference>
<sequence length="642" mass="72142">MRVLLVNMPWSPIDLPSLALGILKRSVDERVPDATCDVLHANLEFTDWITRRTEFTAQDYEYYALSSYFLGCGDWVFSSALYDDPEWKDEEFTRVMTPKLRRSRMRMTKELHRVVPEFVEEIARAIVAAEPDVVGFTSTFQQNTAALAAARHVKALAPHIVTVMGGANCDSEQGAAVHRNFPFVDHVVRGEGESAFPALLTALRDGTGDLTAVPGLCHRAPDGSSVANPMATSPLPPAAILPPDYSGYFERLATSVARNWVEPKLVVEGARGCWWGEKHHCTFCGLNGSFMQFRSKSPETFYDEIMDLAARHRVLDMYVVDNILDMKYLSTVLPRIIDSGYDLRMHIEIKANMRRAQLKTLADAGLIYVQPGIESLNSRVLDLMDKGVSGCQNVRMLRDAAETGLSVSWNYLHGFPGETDDDYAPVIRQIPALEHLNPPVDLSARIAIERFSPYFDKPELGFTGLRPEQHYRFTYDLPEEELYDLAYVFEAPARGIGEDTVEALNAALALWRKRHVDARLTHMDLGERIVLVSRRSGFAWRTRELTDPYEIAVFRLLDQPHSVAALRRKAAEETSEPRGEQEVRALLDGWVDDGIVFTDAGQYVHLAPSAVNQDLLRLDFMRHTHRVRADGPAARAEEPALS</sequence>
<dbReference type="NCBIfam" id="TIGR03975">
    <property type="entry name" value="rSAM_ocin_1"/>
    <property type="match status" value="1"/>
</dbReference>
<dbReference type="Gene3D" id="3.40.50.280">
    <property type="entry name" value="Cobalamin-binding domain"/>
    <property type="match status" value="1"/>
</dbReference>
<dbReference type="Pfam" id="PF04055">
    <property type="entry name" value="Radical_SAM"/>
    <property type="match status" value="1"/>
</dbReference>
<dbReference type="InterPro" id="IPR006638">
    <property type="entry name" value="Elp3/MiaA/NifB-like_rSAM"/>
</dbReference>
<dbReference type="GO" id="GO:0005829">
    <property type="term" value="C:cytosol"/>
    <property type="evidence" value="ECO:0007669"/>
    <property type="project" value="TreeGrafter"/>
</dbReference>
<name>A0A2U9P9K3_STRAS</name>
<dbReference type="CDD" id="cd01335">
    <property type="entry name" value="Radical_SAM"/>
    <property type="match status" value="1"/>
</dbReference>
<dbReference type="InterPro" id="IPR058240">
    <property type="entry name" value="rSAM_sf"/>
</dbReference>
<dbReference type="PANTHER" id="PTHR43409">
    <property type="entry name" value="ANAEROBIC MAGNESIUM-PROTOPORPHYRIN IX MONOMETHYL ESTER CYCLASE-RELATED"/>
    <property type="match status" value="1"/>
</dbReference>
<keyword evidence="4" id="KW-0408">Iron</keyword>